<dbReference type="Proteomes" id="UP000254771">
    <property type="component" value="Unassembled WGS sequence"/>
</dbReference>
<gene>
    <name evidence="1" type="ORF">DIZ78_14620</name>
</gene>
<dbReference type="EMBL" id="QFXE01000020">
    <property type="protein sequence ID" value="RDH83231.1"/>
    <property type="molecule type" value="Genomic_DNA"/>
</dbReference>
<dbReference type="AlphaFoldDB" id="A0A370DEC9"/>
<organism evidence="1 2">
    <name type="scientific">endosymbiont of Escarpia spicata</name>
    <dbReference type="NCBI Taxonomy" id="2200908"/>
    <lineage>
        <taxon>Bacteria</taxon>
        <taxon>Pseudomonadati</taxon>
        <taxon>Pseudomonadota</taxon>
        <taxon>Gammaproteobacteria</taxon>
        <taxon>sulfur-oxidizing symbionts</taxon>
    </lineage>
</organism>
<evidence type="ECO:0000313" key="2">
    <source>
        <dbReference type="Proteomes" id="UP000254771"/>
    </source>
</evidence>
<dbReference type="InterPro" id="IPR021732">
    <property type="entry name" value="DUF3301"/>
</dbReference>
<evidence type="ECO:0000313" key="1">
    <source>
        <dbReference type="EMBL" id="RDH83231.1"/>
    </source>
</evidence>
<dbReference type="Pfam" id="PF11743">
    <property type="entry name" value="DUF3301"/>
    <property type="match status" value="1"/>
</dbReference>
<sequence length="106" mass="12430">MSTSTLNLLLVVMLLIWFWRDSLKVREKATRISRAACDAQGVQFLDQTVARRRIGVRWIRAGLKFRRLYEFDYSQEGSGRQTSYIIMLGNQLELLHIETEESDEPH</sequence>
<proteinExistence type="predicted"/>
<accession>A0A370DEC9</accession>
<reference evidence="1 2" key="1">
    <citation type="journal article" date="2018" name="ISME J.">
        <title>Endosymbiont genomes yield clues of tubeworm success.</title>
        <authorList>
            <person name="Li Y."/>
            <person name="Liles M.R."/>
            <person name="Halanych K.M."/>
        </authorList>
    </citation>
    <scope>NUCLEOTIDE SEQUENCE [LARGE SCALE GENOMIC DNA]</scope>
    <source>
        <strain evidence="1">A1462</strain>
    </source>
</reference>
<protein>
    <submittedName>
        <fullName evidence="1">DUF3301 domain-containing protein</fullName>
    </submittedName>
</protein>
<keyword evidence="2" id="KW-1185">Reference proteome</keyword>
<comment type="caution">
    <text evidence="1">The sequence shown here is derived from an EMBL/GenBank/DDBJ whole genome shotgun (WGS) entry which is preliminary data.</text>
</comment>
<name>A0A370DEC9_9GAMM</name>